<organism evidence="2 3">
    <name type="scientific">Trichomalopsis sarcophagae</name>
    <dbReference type="NCBI Taxonomy" id="543379"/>
    <lineage>
        <taxon>Eukaryota</taxon>
        <taxon>Metazoa</taxon>
        <taxon>Ecdysozoa</taxon>
        <taxon>Arthropoda</taxon>
        <taxon>Hexapoda</taxon>
        <taxon>Insecta</taxon>
        <taxon>Pterygota</taxon>
        <taxon>Neoptera</taxon>
        <taxon>Endopterygota</taxon>
        <taxon>Hymenoptera</taxon>
        <taxon>Apocrita</taxon>
        <taxon>Proctotrupomorpha</taxon>
        <taxon>Chalcidoidea</taxon>
        <taxon>Pteromalidae</taxon>
        <taxon>Pteromalinae</taxon>
        <taxon>Trichomalopsis</taxon>
    </lineage>
</organism>
<feature type="transmembrane region" description="Helical" evidence="1">
    <location>
        <begin position="38"/>
        <end position="57"/>
    </location>
</feature>
<feature type="transmembrane region" description="Helical" evidence="1">
    <location>
        <begin position="64"/>
        <end position="86"/>
    </location>
</feature>
<accession>A0A232F4F1</accession>
<dbReference type="EMBL" id="NNAY01000965">
    <property type="protein sequence ID" value="OXU25706.1"/>
    <property type="molecule type" value="Genomic_DNA"/>
</dbReference>
<evidence type="ECO:0000256" key="1">
    <source>
        <dbReference type="SAM" id="Phobius"/>
    </source>
</evidence>
<feature type="transmembrane region" description="Helical" evidence="1">
    <location>
        <begin position="92"/>
        <end position="109"/>
    </location>
</feature>
<feature type="transmembrane region" description="Helical" evidence="1">
    <location>
        <begin position="12"/>
        <end position="32"/>
    </location>
</feature>
<keyword evidence="1" id="KW-0812">Transmembrane</keyword>
<protein>
    <submittedName>
        <fullName evidence="2">Uncharacterized protein</fullName>
    </submittedName>
</protein>
<keyword evidence="1" id="KW-0472">Membrane</keyword>
<keyword evidence="3" id="KW-1185">Reference proteome</keyword>
<dbReference type="OrthoDB" id="10437730at2759"/>
<dbReference type="Proteomes" id="UP000215335">
    <property type="component" value="Unassembled WGS sequence"/>
</dbReference>
<proteinExistence type="predicted"/>
<keyword evidence="1" id="KW-1133">Transmembrane helix</keyword>
<reference evidence="2 3" key="1">
    <citation type="journal article" date="2017" name="Curr. Biol.">
        <title>The Evolution of Venom by Co-option of Single-Copy Genes.</title>
        <authorList>
            <person name="Martinson E.O."/>
            <person name="Mrinalini"/>
            <person name="Kelkar Y.D."/>
            <person name="Chang C.H."/>
            <person name="Werren J.H."/>
        </authorList>
    </citation>
    <scope>NUCLEOTIDE SEQUENCE [LARGE SCALE GENOMIC DNA]</scope>
    <source>
        <strain evidence="2 3">Alberta</strain>
        <tissue evidence="2">Whole body</tissue>
    </source>
</reference>
<comment type="caution">
    <text evidence="2">The sequence shown here is derived from an EMBL/GenBank/DDBJ whole genome shotgun (WGS) entry which is preliminary data.</text>
</comment>
<sequence>MAKDIKELFKDINFDLRLAECITCLIGIIVLYNTANVYRIWSLHGWFLVALAYVIAYCFEDPSVWLEIVLLVAYFVVMLVTVFMNFSSHCMFPLISAVLIGVDVVFLVLNKRNK</sequence>
<dbReference type="AlphaFoldDB" id="A0A232F4F1"/>
<evidence type="ECO:0000313" key="2">
    <source>
        <dbReference type="EMBL" id="OXU25706.1"/>
    </source>
</evidence>
<evidence type="ECO:0000313" key="3">
    <source>
        <dbReference type="Proteomes" id="UP000215335"/>
    </source>
</evidence>
<gene>
    <name evidence="2" type="ORF">TSAR_014135</name>
</gene>
<name>A0A232F4F1_9HYME</name>